<dbReference type="InterPro" id="IPR020568">
    <property type="entry name" value="Ribosomal_Su5_D2-typ_SF"/>
</dbReference>
<dbReference type="PANTHER" id="PTHR31814">
    <property type="match status" value="1"/>
</dbReference>
<dbReference type="SUPFAM" id="SSF55060">
    <property type="entry name" value="GHMP Kinase, C-terminal domain"/>
    <property type="match status" value="1"/>
</dbReference>
<dbReference type="Pfam" id="PF00288">
    <property type="entry name" value="GHMP_kinases_N"/>
    <property type="match status" value="1"/>
</dbReference>
<evidence type="ECO:0000256" key="1">
    <source>
        <dbReference type="ARBA" id="ARBA00005017"/>
    </source>
</evidence>
<evidence type="ECO:0000256" key="14">
    <source>
        <dbReference type="ARBA" id="ARBA00029326"/>
    </source>
</evidence>
<evidence type="ECO:0000256" key="10">
    <source>
        <dbReference type="ARBA" id="ARBA00023011"/>
    </source>
</evidence>
<evidence type="ECO:0000259" key="17">
    <source>
        <dbReference type="Pfam" id="PF08544"/>
    </source>
</evidence>
<comment type="pathway">
    <text evidence="1 15">Isoprenoid biosynthesis; isopentenyl diphosphate biosynthesis via mevalonate pathway; isopentenyl diphosphate from (R)-mevalonate: step 2/3.</text>
</comment>
<keyword evidence="5 15" id="KW-0808">Transferase</keyword>
<keyword evidence="11 15" id="KW-0443">Lipid metabolism</keyword>
<evidence type="ECO:0000259" key="16">
    <source>
        <dbReference type="Pfam" id="PF00288"/>
    </source>
</evidence>
<evidence type="ECO:0000256" key="2">
    <source>
        <dbReference type="ARBA" id="ARBA00006495"/>
    </source>
</evidence>
<evidence type="ECO:0000256" key="4">
    <source>
        <dbReference type="ARBA" id="ARBA00022516"/>
    </source>
</evidence>
<organism evidence="18 19">
    <name type="scientific">Imshaugia aleurites</name>
    <dbReference type="NCBI Taxonomy" id="172621"/>
    <lineage>
        <taxon>Eukaryota</taxon>
        <taxon>Fungi</taxon>
        <taxon>Dikarya</taxon>
        <taxon>Ascomycota</taxon>
        <taxon>Pezizomycotina</taxon>
        <taxon>Lecanoromycetes</taxon>
        <taxon>OSLEUM clade</taxon>
        <taxon>Lecanoromycetidae</taxon>
        <taxon>Lecanorales</taxon>
        <taxon>Lecanorineae</taxon>
        <taxon>Parmeliaceae</taxon>
        <taxon>Imshaugia</taxon>
    </lineage>
</organism>
<dbReference type="AlphaFoldDB" id="A0A8H3F1I0"/>
<dbReference type="EMBL" id="CAJPDT010000012">
    <property type="protein sequence ID" value="CAF9914053.1"/>
    <property type="molecule type" value="Genomic_DNA"/>
</dbReference>
<keyword evidence="12" id="KW-1207">Sterol metabolism</keyword>
<protein>
    <recommendedName>
        <fullName evidence="3 15">Phosphomevalonate kinase</fullName>
        <ecNumber evidence="3 15">2.7.4.2</ecNumber>
    </recommendedName>
</protein>
<evidence type="ECO:0000256" key="6">
    <source>
        <dbReference type="ARBA" id="ARBA00022741"/>
    </source>
</evidence>
<proteinExistence type="inferred from homology"/>
<dbReference type="InterPro" id="IPR006204">
    <property type="entry name" value="GHMP_kinase_N_dom"/>
</dbReference>
<sequence>MERPSVAFSAPGKVLLAGGYLVLDRDYTGLVFGLDARIHVHVQTLHTSPGLSLSEIIVKSPQFRDAQWRYGYRETEDAGGIEVTQLKGHSTSSQSRNRFVETALAYALTYVSTVDSTKIGPASITILADTDYYSHVGSFGTGIPSMLDRFLDFDIPLHQAHKTGLGSSAALVTAFVAAVVAHYAPLEAVHASSVREKLRLHNLAQAAHCAAQGKIGSGFDVAAAAYGSCIYNRFSPSILEGLGDVGSKEFSSRLKSVVEDTDSSKKWDMTIDKKFAATVPKGLRLVMCDVDCGSETVGMVKNVLSWRKSKPEESVLLWETLQKGNEDLALEFHKLATKSACRTEDYDGLRTMILTIRSLIREMSLKSGVPIEPEVQTKLIDACCRLPGVVGGVVPGAGGYDAVVFLVEDKSTVIDGLQKFLEDYRVDADQGQGDGIGKVRLLGVKQEDRGVQAESSIIYDGWLR</sequence>
<dbReference type="GO" id="GO:0005524">
    <property type="term" value="F:ATP binding"/>
    <property type="evidence" value="ECO:0007669"/>
    <property type="project" value="UniProtKB-UniRule"/>
</dbReference>
<dbReference type="InterPro" id="IPR014721">
    <property type="entry name" value="Ribsml_uS5_D2-typ_fold_subgr"/>
</dbReference>
<dbReference type="Pfam" id="PF08544">
    <property type="entry name" value="GHMP_kinases_C"/>
    <property type="match status" value="1"/>
</dbReference>
<comment type="similarity">
    <text evidence="2 15">Belongs to the GHMP kinase family. Mevalonate kinase subfamily.</text>
</comment>
<gene>
    <name evidence="18" type="primary">ERG8</name>
    <name evidence="18" type="ORF">IMSHALPRED_001517</name>
</gene>
<evidence type="ECO:0000256" key="11">
    <source>
        <dbReference type="ARBA" id="ARBA00023098"/>
    </source>
</evidence>
<dbReference type="InterPro" id="IPR036554">
    <property type="entry name" value="GHMP_kinase_C_sf"/>
</dbReference>
<name>A0A8H3F1I0_9LECA</name>
<dbReference type="Gene3D" id="3.30.70.890">
    <property type="entry name" value="GHMP kinase, C-terminal domain"/>
    <property type="match status" value="1"/>
</dbReference>
<dbReference type="PANTHER" id="PTHR31814:SF2">
    <property type="entry name" value="PHOSPHOMEVALONATE KINASE"/>
    <property type="match status" value="1"/>
</dbReference>
<dbReference type="GO" id="GO:0004631">
    <property type="term" value="F:phosphomevalonate kinase activity"/>
    <property type="evidence" value="ECO:0007669"/>
    <property type="project" value="UniProtKB-UniRule"/>
</dbReference>
<evidence type="ECO:0000256" key="15">
    <source>
        <dbReference type="PIRNR" id="PIRNR017288"/>
    </source>
</evidence>
<dbReference type="EC" id="2.7.4.2" evidence="3 15"/>
<keyword evidence="8" id="KW-0067">ATP-binding</keyword>
<evidence type="ECO:0000256" key="5">
    <source>
        <dbReference type="ARBA" id="ARBA00022679"/>
    </source>
</evidence>
<keyword evidence="19" id="KW-1185">Reference proteome</keyword>
<dbReference type="InterPro" id="IPR013750">
    <property type="entry name" value="GHMP_kinase_C_dom"/>
</dbReference>
<feature type="domain" description="GHMP kinase C-terminal" evidence="17">
    <location>
        <begin position="356"/>
        <end position="419"/>
    </location>
</feature>
<dbReference type="OrthoDB" id="10262935at2759"/>
<keyword evidence="9 15" id="KW-0752">Steroid biosynthesis</keyword>
<dbReference type="GO" id="GO:0005777">
    <property type="term" value="C:peroxisome"/>
    <property type="evidence" value="ECO:0007669"/>
    <property type="project" value="TreeGrafter"/>
</dbReference>
<dbReference type="PIRSF" id="PIRSF017288">
    <property type="entry name" value="PMK_GHMP_euk"/>
    <property type="match status" value="1"/>
</dbReference>
<evidence type="ECO:0000256" key="13">
    <source>
        <dbReference type="ARBA" id="ARBA00023221"/>
    </source>
</evidence>
<evidence type="ECO:0000256" key="7">
    <source>
        <dbReference type="ARBA" id="ARBA00022777"/>
    </source>
</evidence>
<accession>A0A8H3F1I0</accession>
<comment type="caution">
    <text evidence="18">The sequence shown here is derived from an EMBL/GenBank/DDBJ whole genome shotgun (WGS) entry which is preliminary data.</text>
</comment>
<evidence type="ECO:0000313" key="18">
    <source>
        <dbReference type="EMBL" id="CAF9914053.1"/>
    </source>
</evidence>
<keyword evidence="6" id="KW-0547">Nucleotide-binding</keyword>
<feature type="domain" description="GHMP kinase N-terminal" evidence="16">
    <location>
        <begin position="154"/>
        <end position="227"/>
    </location>
</feature>
<dbReference type="InterPro" id="IPR035102">
    <property type="entry name" value="Phosphomevalonate_kinase"/>
</dbReference>
<reference evidence="18" key="1">
    <citation type="submission" date="2021-03" db="EMBL/GenBank/DDBJ databases">
        <authorList>
            <person name="Tagirdzhanova G."/>
        </authorList>
    </citation>
    <scope>NUCLEOTIDE SEQUENCE</scope>
</reference>
<dbReference type="GO" id="GO:0010142">
    <property type="term" value="P:farnesyl diphosphate biosynthetic process, mevalonate pathway"/>
    <property type="evidence" value="ECO:0007669"/>
    <property type="project" value="TreeGrafter"/>
</dbReference>
<dbReference type="Gene3D" id="3.30.230.10">
    <property type="match status" value="1"/>
</dbReference>
<keyword evidence="7 15" id="KW-0418">Kinase</keyword>
<comment type="catalytic activity">
    <reaction evidence="14">
        <text>(R)-5-phosphomevalonate + ATP = (R)-5-diphosphomevalonate + ADP</text>
        <dbReference type="Rhea" id="RHEA:16341"/>
        <dbReference type="ChEBI" id="CHEBI:30616"/>
        <dbReference type="ChEBI" id="CHEBI:57557"/>
        <dbReference type="ChEBI" id="CHEBI:58146"/>
        <dbReference type="ChEBI" id="CHEBI:456216"/>
        <dbReference type="EC" id="2.7.4.2"/>
    </reaction>
    <physiologicalReaction direction="left-to-right" evidence="14">
        <dbReference type="Rhea" id="RHEA:16342"/>
    </physiologicalReaction>
</comment>
<dbReference type="Proteomes" id="UP000664534">
    <property type="component" value="Unassembled WGS sequence"/>
</dbReference>
<keyword evidence="4 15" id="KW-0444">Lipid biosynthesis</keyword>
<evidence type="ECO:0000313" key="19">
    <source>
        <dbReference type="Proteomes" id="UP000664534"/>
    </source>
</evidence>
<evidence type="ECO:0000256" key="3">
    <source>
        <dbReference type="ARBA" id="ARBA00012958"/>
    </source>
</evidence>
<dbReference type="UniPathway" id="UPA00057">
    <property type="reaction ID" value="UER00099"/>
</dbReference>
<keyword evidence="10" id="KW-0756">Sterol biosynthesis</keyword>
<evidence type="ECO:0000256" key="8">
    <source>
        <dbReference type="ARBA" id="ARBA00022840"/>
    </source>
</evidence>
<dbReference type="GO" id="GO:0019287">
    <property type="term" value="P:isopentenyl diphosphate biosynthetic process, mevalonate pathway"/>
    <property type="evidence" value="ECO:0007669"/>
    <property type="project" value="UniProtKB-UniRule"/>
</dbReference>
<dbReference type="SUPFAM" id="SSF54211">
    <property type="entry name" value="Ribosomal protein S5 domain 2-like"/>
    <property type="match status" value="1"/>
</dbReference>
<dbReference type="GO" id="GO:0006696">
    <property type="term" value="P:ergosterol biosynthetic process"/>
    <property type="evidence" value="ECO:0007669"/>
    <property type="project" value="TreeGrafter"/>
</dbReference>
<evidence type="ECO:0000256" key="12">
    <source>
        <dbReference type="ARBA" id="ARBA00023166"/>
    </source>
</evidence>
<evidence type="ECO:0000256" key="9">
    <source>
        <dbReference type="ARBA" id="ARBA00022955"/>
    </source>
</evidence>
<keyword evidence="13 15" id="KW-0753">Steroid metabolism</keyword>
<dbReference type="InterPro" id="IPR016005">
    <property type="entry name" value="Erg8"/>
</dbReference>